<keyword evidence="15" id="KW-1185">Reference proteome</keyword>
<feature type="domain" description="Acyl-CoA dehydrogenase/oxidase N-terminal" evidence="12">
    <location>
        <begin position="83"/>
        <end position="160"/>
    </location>
</feature>
<gene>
    <name evidence="14" type="ORF">EV677_0745</name>
</gene>
<evidence type="ECO:0000259" key="10">
    <source>
        <dbReference type="Pfam" id="PF00441"/>
    </source>
</evidence>
<feature type="domain" description="Acetyl-CoA dehydrogenase-like C-terminal" evidence="13">
    <location>
        <begin position="470"/>
        <end position="592"/>
    </location>
</feature>
<evidence type="ECO:0000313" key="14">
    <source>
        <dbReference type="EMBL" id="TDN94203.1"/>
    </source>
</evidence>
<dbReference type="Pfam" id="PF12806">
    <property type="entry name" value="Acyl-CoA_dh_C"/>
    <property type="match status" value="1"/>
</dbReference>
<dbReference type="EMBL" id="SNWF01000004">
    <property type="protein sequence ID" value="TDN94203.1"/>
    <property type="molecule type" value="Genomic_DNA"/>
</dbReference>
<dbReference type="Gene3D" id="1.20.140.10">
    <property type="entry name" value="Butyryl-CoA Dehydrogenase, subunit A, domain 3"/>
    <property type="match status" value="1"/>
</dbReference>
<evidence type="ECO:0000256" key="1">
    <source>
        <dbReference type="ARBA" id="ARBA00001974"/>
    </source>
</evidence>
<dbReference type="OrthoDB" id="9770681at2"/>
<dbReference type="Pfam" id="PF02770">
    <property type="entry name" value="Acyl-CoA_dh_M"/>
    <property type="match status" value="1"/>
</dbReference>
<evidence type="ECO:0000256" key="8">
    <source>
        <dbReference type="ARBA" id="ARBA00066694"/>
    </source>
</evidence>
<dbReference type="InterPro" id="IPR052166">
    <property type="entry name" value="Diverse_Acyl-CoA_DH"/>
</dbReference>
<comment type="caution">
    <text evidence="14">The sequence shown here is derived from an EMBL/GenBank/DDBJ whole genome shotgun (WGS) entry which is preliminary data.</text>
</comment>
<dbReference type="GO" id="GO:0050660">
    <property type="term" value="F:flavin adenine dinucleotide binding"/>
    <property type="evidence" value="ECO:0007669"/>
    <property type="project" value="InterPro"/>
</dbReference>
<evidence type="ECO:0000256" key="7">
    <source>
        <dbReference type="ARBA" id="ARBA00058683"/>
    </source>
</evidence>
<keyword evidence="4" id="KW-0274">FAD</keyword>
<dbReference type="InterPro" id="IPR037069">
    <property type="entry name" value="AcylCoA_DH/ox_N_sf"/>
</dbReference>
<dbReference type="SUPFAM" id="SSF56645">
    <property type="entry name" value="Acyl-CoA dehydrogenase NM domain-like"/>
    <property type="match status" value="1"/>
</dbReference>
<keyword evidence="5" id="KW-0560">Oxidoreductase</keyword>
<comment type="similarity">
    <text evidence="2">Belongs to the acyl-CoA dehydrogenase family.</text>
</comment>
<dbReference type="GO" id="GO:0016627">
    <property type="term" value="F:oxidoreductase activity, acting on the CH-CH group of donors"/>
    <property type="evidence" value="ECO:0007669"/>
    <property type="project" value="InterPro"/>
</dbReference>
<dbReference type="InterPro" id="IPR006091">
    <property type="entry name" value="Acyl-CoA_Oxase/DH_mid-dom"/>
</dbReference>
<dbReference type="SUPFAM" id="SSF47203">
    <property type="entry name" value="Acyl-CoA dehydrogenase C-terminal domain-like"/>
    <property type="match status" value="1"/>
</dbReference>
<evidence type="ECO:0000256" key="3">
    <source>
        <dbReference type="ARBA" id="ARBA00022630"/>
    </source>
</evidence>
<evidence type="ECO:0000256" key="2">
    <source>
        <dbReference type="ARBA" id="ARBA00009347"/>
    </source>
</evidence>
<evidence type="ECO:0000259" key="13">
    <source>
        <dbReference type="Pfam" id="PF12806"/>
    </source>
</evidence>
<name>A0A4R6GH26_9BURK</name>
<dbReference type="InterPro" id="IPR046373">
    <property type="entry name" value="Acyl-CoA_Oxase/DH_mid-dom_sf"/>
</dbReference>
<dbReference type="InterPro" id="IPR025878">
    <property type="entry name" value="Acyl-CoA_dh-like_C_dom"/>
</dbReference>
<dbReference type="Gene3D" id="1.10.540.10">
    <property type="entry name" value="Acyl-CoA dehydrogenase/oxidase, N-terminal domain"/>
    <property type="match status" value="1"/>
</dbReference>
<dbReference type="EC" id="1.3.99.41" evidence="8"/>
<dbReference type="PANTHER" id="PTHR42803">
    <property type="entry name" value="ACYL-COA DEHYDROGENASE"/>
    <property type="match status" value="1"/>
</dbReference>
<dbReference type="Gene3D" id="2.40.110.10">
    <property type="entry name" value="Butyryl-CoA Dehydrogenase, subunit A, domain 2"/>
    <property type="match status" value="1"/>
</dbReference>
<evidence type="ECO:0000256" key="4">
    <source>
        <dbReference type="ARBA" id="ARBA00022827"/>
    </source>
</evidence>
<dbReference type="InterPro" id="IPR009100">
    <property type="entry name" value="AcylCoA_DH/oxidase_NM_dom_sf"/>
</dbReference>
<dbReference type="FunFam" id="2.40.110.10:FF:000031">
    <property type="entry name" value="Acyl-CoA dehydrogenase, putative"/>
    <property type="match status" value="1"/>
</dbReference>
<comment type="cofactor">
    <cofactor evidence="1">
        <name>FAD</name>
        <dbReference type="ChEBI" id="CHEBI:57692"/>
    </cofactor>
</comment>
<dbReference type="RefSeq" id="WP_112990842.1">
    <property type="nucleotide sequence ID" value="NZ_PTLZ01000001.1"/>
</dbReference>
<evidence type="ECO:0000256" key="5">
    <source>
        <dbReference type="ARBA" id="ARBA00023002"/>
    </source>
</evidence>
<dbReference type="InterPro" id="IPR009075">
    <property type="entry name" value="AcylCo_DH/oxidase_C"/>
</dbReference>
<evidence type="ECO:0000259" key="11">
    <source>
        <dbReference type="Pfam" id="PF02770"/>
    </source>
</evidence>
<feature type="domain" description="Acyl-CoA oxidase/dehydrogenase middle" evidence="11">
    <location>
        <begin position="165"/>
        <end position="273"/>
    </location>
</feature>
<accession>A0A4R6GH26</accession>
<proteinExistence type="inferred from homology"/>
<dbReference type="InterPro" id="IPR013786">
    <property type="entry name" value="AcylCoA_DH/ox_N"/>
</dbReference>
<keyword evidence="3" id="KW-0285">Flavoprotein</keyword>
<comment type="function">
    <text evidence="7">Involved in the assimilation of dimethylsulphoniopropionate (DMSP), an important compound in the fixation of carbon in marine phytoplankton, by mediating the conversion of 3-(methylthio)propanoyl-CoA (MMPA-CoA) to 3-(methylthio)acryloyl-CoA (MTA-CoA).</text>
</comment>
<protein>
    <recommendedName>
        <fullName evidence="9">3-methylmercaptopropionyl-CoA dehydrogenase</fullName>
        <ecNumber evidence="8">1.3.99.41</ecNumber>
    </recommendedName>
</protein>
<evidence type="ECO:0000259" key="12">
    <source>
        <dbReference type="Pfam" id="PF02771"/>
    </source>
</evidence>
<organism evidence="14 15">
    <name type="scientific">Herminiimonas fonticola</name>
    <dbReference type="NCBI Taxonomy" id="303380"/>
    <lineage>
        <taxon>Bacteria</taxon>
        <taxon>Pseudomonadati</taxon>
        <taxon>Pseudomonadota</taxon>
        <taxon>Betaproteobacteria</taxon>
        <taxon>Burkholderiales</taxon>
        <taxon>Oxalobacteraceae</taxon>
        <taxon>Herminiimonas</taxon>
    </lineage>
</organism>
<dbReference type="PANTHER" id="PTHR42803:SF1">
    <property type="entry name" value="BROAD-SPECIFICITY LINEAR ACYL-COA DEHYDROGENASE FADE5"/>
    <property type="match status" value="1"/>
</dbReference>
<sequence>MGQYVAPLRDMQFVLHELLHVADELKQLPKHADIDADIINQVLEEGGKFTSEVLFPLNHSGDREGCKLDTNTHEVTPPKGFKAAYEQYVAAGWPSLTCDPEYGGQGLPMVVQNSFYEMLNASNQAWTMYPGLSHGAYECLHEHGTDEQKALYLPKLVSGEWTGTMCLTEAHCGTDLGLLRSKAEPQGDGSYKITGSKIFISAGEHDMAQNILHLVLARLPDAPAGTKGISLFIVPKFLPNADGSIGARNPIFCGALEEKMGIHGNATCQMNIDGAIGWMIGEPNKGLNAMFVMMNAARLGVGMQSLGLTEVAYQNALIYAKDRLQMRSLTGAKEASKPADPIIVHPDVRRMLLTAKAYAEGGRAFSSYVALQIDKELNHPDEAIRAEAVDEVALLTPIIKAFLTDNGWISTSEAMQVYGGHGFISEWGMEQYVRDSRINMIYEGTNTIQSLDLLGRKILLDNGNKLRKFGEKIRAFIEENGTDEAMSEFITPLADLAEKVQKLTMEIGMKAFQNPDEVGAAAVPYLRVVGHLIYAYFFAQMAKIALAKQDGGDNFYKSKLATARFYFGRLLPETAMLIRQARSGSANLMALDAELF</sequence>
<dbReference type="Pfam" id="PF00441">
    <property type="entry name" value="Acyl-CoA_dh_1"/>
    <property type="match status" value="1"/>
</dbReference>
<dbReference type="Pfam" id="PF02771">
    <property type="entry name" value="Acyl-CoA_dh_N"/>
    <property type="match status" value="1"/>
</dbReference>
<feature type="domain" description="Acyl-CoA dehydrogenase/oxidase C-terminal" evidence="10">
    <location>
        <begin position="284"/>
        <end position="451"/>
    </location>
</feature>
<comment type="catalytic activity">
    <reaction evidence="6">
        <text>3-(methylsulfanyl)propanoyl-CoA + oxidized [electron-transfer flavoprotein] + H(+) = 3-(methylsulfanyl)acryloyl-CoA + reduced [electron-transfer flavoprotein]</text>
        <dbReference type="Rhea" id="RHEA:52612"/>
        <dbReference type="Rhea" id="RHEA-COMP:10685"/>
        <dbReference type="Rhea" id="RHEA-COMP:10686"/>
        <dbReference type="ChEBI" id="CHEBI:15378"/>
        <dbReference type="ChEBI" id="CHEBI:57692"/>
        <dbReference type="ChEBI" id="CHEBI:58307"/>
        <dbReference type="ChEBI" id="CHEBI:82815"/>
        <dbReference type="ChEBI" id="CHEBI:84994"/>
        <dbReference type="EC" id="1.3.99.41"/>
    </reaction>
    <physiologicalReaction direction="left-to-right" evidence="6">
        <dbReference type="Rhea" id="RHEA:52613"/>
    </physiologicalReaction>
</comment>
<evidence type="ECO:0000313" key="15">
    <source>
        <dbReference type="Proteomes" id="UP000294737"/>
    </source>
</evidence>
<dbReference type="Proteomes" id="UP000294737">
    <property type="component" value="Unassembled WGS sequence"/>
</dbReference>
<reference evidence="14 15" key="1">
    <citation type="submission" date="2019-03" db="EMBL/GenBank/DDBJ databases">
        <title>Genomic Encyclopedia of Type Strains, Phase IV (KMG-IV): sequencing the most valuable type-strain genomes for metagenomic binning, comparative biology and taxonomic classification.</title>
        <authorList>
            <person name="Goeker M."/>
        </authorList>
    </citation>
    <scope>NUCLEOTIDE SEQUENCE [LARGE SCALE GENOMIC DNA]</scope>
    <source>
        <strain evidence="14 15">DSM 18555</strain>
    </source>
</reference>
<dbReference type="AlphaFoldDB" id="A0A4R6GH26"/>
<evidence type="ECO:0000256" key="9">
    <source>
        <dbReference type="ARBA" id="ARBA00069043"/>
    </source>
</evidence>
<evidence type="ECO:0000256" key="6">
    <source>
        <dbReference type="ARBA" id="ARBA00051388"/>
    </source>
</evidence>
<dbReference type="InterPro" id="IPR036250">
    <property type="entry name" value="AcylCo_DH-like_C"/>
</dbReference>